<feature type="compositionally biased region" description="Basic and acidic residues" evidence="4">
    <location>
        <begin position="983"/>
        <end position="992"/>
    </location>
</feature>
<evidence type="ECO:0000256" key="2">
    <source>
        <dbReference type="ARBA" id="ARBA00022525"/>
    </source>
</evidence>
<evidence type="ECO:0000256" key="3">
    <source>
        <dbReference type="ARBA" id="ARBA00022729"/>
    </source>
</evidence>
<organism evidence="5 6">
    <name type="scientific">Candidatus Thiomargarita nelsonii</name>
    <dbReference type="NCBI Taxonomy" id="1003181"/>
    <lineage>
        <taxon>Bacteria</taxon>
        <taxon>Pseudomonadati</taxon>
        <taxon>Pseudomonadota</taxon>
        <taxon>Gammaproteobacteria</taxon>
        <taxon>Thiotrichales</taxon>
        <taxon>Thiotrichaceae</taxon>
        <taxon>Thiomargarita</taxon>
    </lineage>
</organism>
<accession>A0A4E0QQ22</accession>
<dbReference type="GO" id="GO:0005576">
    <property type="term" value="C:extracellular region"/>
    <property type="evidence" value="ECO:0007669"/>
    <property type="project" value="UniProtKB-SubCell"/>
</dbReference>
<evidence type="ECO:0000313" key="5">
    <source>
        <dbReference type="EMBL" id="TGN99735.1"/>
    </source>
</evidence>
<dbReference type="InterPro" id="IPR028994">
    <property type="entry name" value="Integrin_alpha_N"/>
</dbReference>
<reference evidence="5 6" key="1">
    <citation type="journal article" date="2016" name="Front. Microbiol.">
        <title>Single-Cell (Meta-)Genomics of a Dimorphic Candidatus Thiomargarita nelsonii Reveals Genomic Plasticity.</title>
        <authorList>
            <person name="Flood B.E."/>
            <person name="Fliss P."/>
            <person name="Jones D.S."/>
            <person name="Dick G.J."/>
            <person name="Jain S."/>
            <person name="Kaster A.K."/>
            <person name="Winkel M."/>
            <person name="Mussmann M."/>
            <person name="Bailey J."/>
        </authorList>
    </citation>
    <scope>NUCLEOTIDE SEQUENCE [LARGE SCALE GENOMIC DNA]</scope>
    <source>
        <strain evidence="5">Hydrate Ridge</strain>
    </source>
</reference>
<dbReference type="Proteomes" id="UP000030428">
    <property type="component" value="Unassembled WGS sequence"/>
</dbReference>
<comment type="subcellular location">
    <subcellularLocation>
        <location evidence="1">Secreted</location>
    </subcellularLocation>
</comment>
<gene>
    <name evidence="5" type="ORF">PN36_34615</name>
</gene>
<keyword evidence="2" id="KW-0964">Secreted</keyword>
<dbReference type="InterPro" id="IPR052052">
    <property type="entry name" value="Polysaccharide_Lyase_9"/>
</dbReference>
<dbReference type="EMBL" id="JSZA02000388">
    <property type="protein sequence ID" value="TGN99735.1"/>
    <property type="molecule type" value="Genomic_DNA"/>
</dbReference>
<evidence type="ECO:0000313" key="6">
    <source>
        <dbReference type="Proteomes" id="UP000030428"/>
    </source>
</evidence>
<name>A0A4E0QQ22_9GAMM</name>
<keyword evidence="3" id="KW-0732">Signal</keyword>
<dbReference type="GO" id="GO:0016837">
    <property type="term" value="F:carbon-oxygen lyase activity, acting on polysaccharides"/>
    <property type="evidence" value="ECO:0007669"/>
    <property type="project" value="TreeGrafter"/>
</dbReference>
<evidence type="ECO:0000256" key="1">
    <source>
        <dbReference type="ARBA" id="ARBA00004613"/>
    </source>
</evidence>
<dbReference type="InterPro" id="IPR011050">
    <property type="entry name" value="Pectin_lyase_fold/virulence"/>
</dbReference>
<dbReference type="SUPFAM" id="SSF51126">
    <property type="entry name" value="Pectin lyase-like"/>
    <property type="match status" value="1"/>
</dbReference>
<dbReference type="PANTHER" id="PTHR40088:SF2">
    <property type="entry name" value="SECRETED SUGAR HYDROLASE"/>
    <property type="match status" value="1"/>
</dbReference>
<sequence>MFTLIFTIITTPHIFAQSKTPSDSSFLGDLPWITGFKVSTALQPTLELYGTFHSMGVIITIAESDDPDSDATATVTYNISGGVERTAFPLTRVNETRFAGSLFWLEPGTSYEVAVSFSDPDGDPLDGQIVAGTYSTRAEITIPAPNSSYIVTPDGSGTTCSLTTPCSLVEGLNQAQAGDEVLLRDGIYYQGEMELLRSGTNGAPIVIRSYPNESAILDGGDPVTYGWTDQGGGVYQTTVNVPDTHLVTANGERLYPYQSFDDLQTLKWDISGFYVDGVTLYVHLVGNANPADITMVISRFNHSFLVERDFIYISGLTFRHYGQGSYAKAIYFNNASDNLVQNSIFAINDLGIGIKRDSHRNVIQESEFYDTNFMWPWDAVKEEGQLETGGVNFYSPTTGRGNVIRRNSFHDYFDGFTSCPNDNGDATNETDVYENLVYNAGDDGLSADGTCSNVRIWGNRFYNVLVGISLAPVEEGPVYVMRNLIYRTGAGNSIYSGYPFKFNSGGPPSGVMYIFHNTADAVYPGNNGFYIKSPGSWEMIYARNNIWVGTEYAFESYNTSQPLDMDYDNLWNHGGNLARWNSTTYATLPDFTAGTGQEAHGLAVTSRFADPANGDYTLSATSALIDQGVILPGINDGYAGTAPDIGAFEWDGVIQKPLPRNDVIIDFGYPHGLWVWMNNDSWSFLHSLSPKSMAIGYLDNNKKDELIIDFDSQYGLWLLMNNNNWVSLHNLSADSLVSGDLDGGGQDEVLIDFGDTYGIWVRMNNSSWTQLHTLSPESMITGDMDGNGQDEVLIDFGSLYGIWVRMNNSNWTQLHTLSPESMITGDMDGNGLDEVVIDFGETIGIWVRMNNSGWAQLHTLSPNSMVTGDLDGSGQDEVVINFGDTYGLWIRMNNSSWVQLHSLSAETLVTGDLDSNGKDEVIIDFGSQYGLWVRMNNSRWVQLHTLSAESLVTGNIDGVSSVVSNITTQEGPAELDNAAPLPEAEHKSLLAE</sequence>
<dbReference type="PANTHER" id="PTHR40088">
    <property type="entry name" value="PECTATE LYASE (EUROFUNG)"/>
    <property type="match status" value="1"/>
</dbReference>
<dbReference type="AlphaFoldDB" id="A0A4E0QQ22"/>
<proteinExistence type="predicted"/>
<dbReference type="Gene3D" id="2.160.20.10">
    <property type="entry name" value="Single-stranded right-handed beta-helix, Pectin lyase-like"/>
    <property type="match status" value="2"/>
</dbReference>
<protein>
    <submittedName>
        <fullName evidence="5">Uncharacterized protein</fullName>
    </submittedName>
</protein>
<evidence type="ECO:0000256" key="4">
    <source>
        <dbReference type="SAM" id="MobiDB-lite"/>
    </source>
</evidence>
<feature type="region of interest" description="Disordered" evidence="4">
    <location>
        <begin position="970"/>
        <end position="992"/>
    </location>
</feature>
<keyword evidence="6" id="KW-1185">Reference proteome</keyword>
<dbReference type="SUPFAM" id="SSF69318">
    <property type="entry name" value="Integrin alpha N-terminal domain"/>
    <property type="match status" value="1"/>
</dbReference>
<dbReference type="InterPro" id="IPR012334">
    <property type="entry name" value="Pectin_lyas_fold"/>
</dbReference>
<comment type="caution">
    <text evidence="5">The sequence shown here is derived from an EMBL/GenBank/DDBJ whole genome shotgun (WGS) entry which is preliminary data.</text>
</comment>